<gene>
    <name evidence="2" type="ORF">TDUB1175_LOCUS12854</name>
</gene>
<dbReference type="EMBL" id="HBED01025884">
    <property type="protein sequence ID" value="CAD8314065.1"/>
    <property type="molecule type" value="Transcribed_RNA"/>
</dbReference>
<evidence type="ECO:0000256" key="1">
    <source>
        <dbReference type="SAM" id="MobiDB-lite"/>
    </source>
</evidence>
<feature type="region of interest" description="Disordered" evidence="1">
    <location>
        <begin position="1"/>
        <end position="29"/>
    </location>
</feature>
<feature type="region of interest" description="Disordered" evidence="1">
    <location>
        <begin position="67"/>
        <end position="116"/>
    </location>
</feature>
<dbReference type="AlphaFoldDB" id="A0A7R9ZA05"/>
<organism evidence="2">
    <name type="scientific">Pseudictyota dubia</name>
    <dbReference type="NCBI Taxonomy" id="2749911"/>
    <lineage>
        <taxon>Eukaryota</taxon>
        <taxon>Sar</taxon>
        <taxon>Stramenopiles</taxon>
        <taxon>Ochrophyta</taxon>
        <taxon>Bacillariophyta</taxon>
        <taxon>Mediophyceae</taxon>
        <taxon>Biddulphiophycidae</taxon>
        <taxon>Eupodiscales</taxon>
        <taxon>Odontellaceae</taxon>
        <taxon>Pseudictyota</taxon>
    </lineage>
</organism>
<name>A0A7R9ZA05_9STRA</name>
<feature type="region of interest" description="Disordered" evidence="1">
    <location>
        <begin position="133"/>
        <end position="152"/>
    </location>
</feature>
<accession>A0A7R9ZA05</accession>
<proteinExistence type="predicted"/>
<evidence type="ECO:0000313" key="2">
    <source>
        <dbReference type="EMBL" id="CAD8314065.1"/>
    </source>
</evidence>
<protein>
    <submittedName>
        <fullName evidence="2">Uncharacterized protein</fullName>
    </submittedName>
</protein>
<reference evidence="2" key="1">
    <citation type="submission" date="2021-01" db="EMBL/GenBank/DDBJ databases">
        <authorList>
            <person name="Corre E."/>
            <person name="Pelletier E."/>
            <person name="Niang G."/>
            <person name="Scheremetjew M."/>
            <person name="Finn R."/>
            <person name="Kale V."/>
            <person name="Holt S."/>
            <person name="Cochrane G."/>
            <person name="Meng A."/>
            <person name="Brown T."/>
            <person name="Cohen L."/>
        </authorList>
    </citation>
    <scope>NUCLEOTIDE SEQUENCE</scope>
    <source>
        <strain evidence="2">CCMP147</strain>
    </source>
</reference>
<sequence length="152" mass="17283">MQIQRRQSLLRRRTTTSGPPEKGPQPFSGREAIQIKYARTAALFDLAGFVRFIPRVDRHCRSSAEIAERVRSRQAPSDARERNAPPHRSVSVLRFRGGEEDFPFSQRSGQNEDEKQIAFDRHKKEKENCIAALNKEAGSPDAKSLRRRAAQG</sequence>